<organism evidence="1 2">
    <name type="scientific">Musa balbisiana</name>
    <name type="common">Banana</name>
    <dbReference type="NCBI Taxonomy" id="52838"/>
    <lineage>
        <taxon>Eukaryota</taxon>
        <taxon>Viridiplantae</taxon>
        <taxon>Streptophyta</taxon>
        <taxon>Embryophyta</taxon>
        <taxon>Tracheophyta</taxon>
        <taxon>Spermatophyta</taxon>
        <taxon>Magnoliopsida</taxon>
        <taxon>Liliopsida</taxon>
        <taxon>Zingiberales</taxon>
        <taxon>Musaceae</taxon>
        <taxon>Musa</taxon>
    </lineage>
</organism>
<evidence type="ECO:0000313" key="2">
    <source>
        <dbReference type="Proteomes" id="UP000317650"/>
    </source>
</evidence>
<sequence>MSSQEHVHCSWAVALTVAAVGIRGSKGTHATVVRLETRVVRLVAYVCSVSVTEDAKQGGATVGRRTTIVAWWLAAMVGWLGGDGARGEEEC</sequence>
<dbReference type="AlphaFoldDB" id="A0A4V4H7P5"/>
<accession>A0A4V4H7P5</accession>
<name>A0A4V4H7P5_MUSBA</name>
<protein>
    <submittedName>
        <fullName evidence="1">Uncharacterized protein</fullName>
    </submittedName>
</protein>
<reference evidence="1 2" key="1">
    <citation type="journal article" date="2019" name="Nat. Plants">
        <title>Genome sequencing of Musa balbisiana reveals subgenome evolution and function divergence in polyploid bananas.</title>
        <authorList>
            <person name="Yao X."/>
        </authorList>
    </citation>
    <scope>NUCLEOTIDE SEQUENCE [LARGE SCALE GENOMIC DNA]</scope>
    <source>
        <strain evidence="2">cv. DH-PKW</strain>
        <tissue evidence="1">Leaves</tissue>
    </source>
</reference>
<gene>
    <name evidence="1" type="ORF">C4D60_Mb01t29050</name>
</gene>
<proteinExistence type="predicted"/>
<evidence type="ECO:0000313" key="1">
    <source>
        <dbReference type="EMBL" id="THU64685.1"/>
    </source>
</evidence>
<dbReference type="EMBL" id="PYDT01000004">
    <property type="protein sequence ID" value="THU64685.1"/>
    <property type="molecule type" value="Genomic_DNA"/>
</dbReference>
<comment type="caution">
    <text evidence="1">The sequence shown here is derived from an EMBL/GenBank/DDBJ whole genome shotgun (WGS) entry which is preliminary data.</text>
</comment>
<keyword evidence="2" id="KW-1185">Reference proteome</keyword>
<dbReference type="Proteomes" id="UP000317650">
    <property type="component" value="Chromosome 1"/>
</dbReference>